<evidence type="ECO:0000256" key="1">
    <source>
        <dbReference type="ARBA" id="ARBA00000971"/>
    </source>
</evidence>
<comment type="caution">
    <text evidence="8">The sequence shown here is derived from an EMBL/GenBank/DDBJ whole genome shotgun (WGS) entry which is preliminary data.</text>
</comment>
<organism evidence="8">
    <name type="scientific">Candidatus Aciduliprofundum boonei</name>
    <dbReference type="NCBI Taxonomy" id="379547"/>
    <lineage>
        <taxon>Archaea</taxon>
        <taxon>Methanobacteriati</taxon>
        <taxon>Thermoplasmatota</taxon>
        <taxon>DHVE2 group</taxon>
        <taxon>Candidatus Aciduliprofundum</taxon>
    </lineage>
</organism>
<comment type="similarity">
    <text evidence="5">Belongs to the FKBP-type PPIase family.</text>
</comment>
<evidence type="ECO:0000256" key="4">
    <source>
        <dbReference type="PROSITE-ProRule" id="PRU00277"/>
    </source>
</evidence>
<dbReference type="PANTHER" id="PTHR43811">
    <property type="entry name" value="FKBP-TYPE PEPTIDYL-PROLYL CIS-TRANS ISOMERASE FKPA"/>
    <property type="match status" value="1"/>
</dbReference>
<evidence type="ECO:0000313" key="8">
    <source>
        <dbReference type="EMBL" id="HHE75704.1"/>
    </source>
</evidence>
<evidence type="ECO:0000256" key="3">
    <source>
        <dbReference type="ARBA" id="ARBA00023235"/>
    </source>
</evidence>
<dbReference type="EC" id="5.2.1.8" evidence="5"/>
<gene>
    <name evidence="8" type="ORF">ENL31_01075</name>
</gene>
<comment type="catalytic activity">
    <reaction evidence="1 4 5">
        <text>[protein]-peptidylproline (omega=180) = [protein]-peptidylproline (omega=0)</text>
        <dbReference type="Rhea" id="RHEA:16237"/>
        <dbReference type="Rhea" id="RHEA-COMP:10747"/>
        <dbReference type="Rhea" id="RHEA-COMP:10748"/>
        <dbReference type="ChEBI" id="CHEBI:83833"/>
        <dbReference type="ChEBI" id="CHEBI:83834"/>
        <dbReference type="EC" id="5.2.1.8"/>
    </reaction>
</comment>
<dbReference type="InterPro" id="IPR046357">
    <property type="entry name" value="PPIase_dom_sf"/>
</dbReference>
<keyword evidence="6" id="KW-0472">Membrane</keyword>
<evidence type="ECO:0000259" key="7">
    <source>
        <dbReference type="PROSITE" id="PS50059"/>
    </source>
</evidence>
<evidence type="ECO:0000256" key="5">
    <source>
        <dbReference type="RuleBase" id="RU003915"/>
    </source>
</evidence>
<dbReference type="Pfam" id="PF00254">
    <property type="entry name" value="FKBP_C"/>
    <property type="match status" value="1"/>
</dbReference>
<keyword evidence="3 4" id="KW-0413">Isomerase</keyword>
<accession>A0A7J3T9U5</accession>
<feature type="non-terminal residue" evidence="8">
    <location>
        <position position="143"/>
    </location>
</feature>
<name>A0A7J3T9U5_9ARCH</name>
<dbReference type="PROSITE" id="PS50059">
    <property type="entry name" value="FKBP_PPIASE"/>
    <property type="match status" value="1"/>
</dbReference>
<proteinExistence type="inferred from homology"/>
<keyword evidence="2 4" id="KW-0697">Rotamase</keyword>
<feature type="domain" description="PPIase FKBP-type" evidence="7">
    <location>
        <begin position="40"/>
        <end position="143"/>
    </location>
</feature>
<evidence type="ECO:0000256" key="2">
    <source>
        <dbReference type="ARBA" id="ARBA00023110"/>
    </source>
</evidence>
<dbReference type="SUPFAM" id="SSF54534">
    <property type="entry name" value="FKBP-like"/>
    <property type="match status" value="1"/>
</dbReference>
<feature type="transmembrane region" description="Helical" evidence="6">
    <location>
        <begin position="6"/>
        <end position="25"/>
    </location>
</feature>
<dbReference type="GO" id="GO:0003755">
    <property type="term" value="F:peptidyl-prolyl cis-trans isomerase activity"/>
    <property type="evidence" value="ECO:0007669"/>
    <property type="project" value="UniProtKB-UniRule"/>
</dbReference>
<keyword evidence="6" id="KW-0812">Transmembrane</keyword>
<dbReference type="PANTHER" id="PTHR43811:SF19">
    <property type="entry name" value="39 KDA FK506-BINDING NUCLEAR PROTEIN"/>
    <property type="match status" value="1"/>
</dbReference>
<protein>
    <recommendedName>
        <fullName evidence="5">Peptidyl-prolyl cis-trans isomerase</fullName>
        <ecNumber evidence="5">5.2.1.8</ecNumber>
    </recommendedName>
</protein>
<sequence length="143" mass="16176">MKASVYAAIVTVIMIGAGLGVYWWTSGGFENENVKVVKEGDEISVWYYGYIYYGGERRIFDTNIKEVAMDNTTYPKTLTYTWSGNFKPLNFTVGDGTMIKGFDLGVRGMKEGETRTIIVPPEQGYVFSWKSVKNYSMEEDIPV</sequence>
<dbReference type="InterPro" id="IPR001179">
    <property type="entry name" value="PPIase_FKBP_dom"/>
</dbReference>
<reference evidence="8" key="1">
    <citation type="journal article" date="2020" name="mSystems">
        <title>Genome- and Community-Level Interaction Insights into Carbon Utilization and Element Cycling Functions of Hydrothermarchaeota in Hydrothermal Sediment.</title>
        <authorList>
            <person name="Zhou Z."/>
            <person name="Liu Y."/>
            <person name="Xu W."/>
            <person name="Pan J."/>
            <person name="Luo Z.H."/>
            <person name="Li M."/>
        </authorList>
    </citation>
    <scope>NUCLEOTIDE SEQUENCE [LARGE SCALE GENOMIC DNA]</scope>
    <source>
        <strain evidence="8">HyVt-85</strain>
    </source>
</reference>
<dbReference type="EMBL" id="DRTM01000082">
    <property type="protein sequence ID" value="HHE75704.1"/>
    <property type="molecule type" value="Genomic_DNA"/>
</dbReference>
<dbReference type="AlphaFoldDB" id="A0A7J3T9U5"/>
<keyword evidence="6" id="KW-1133">Transmembrane helix</keyword>
<dbReference type="Proteomes" id="UP000886130">
    <property type="component" value="Unassembled WGS sequence"/>
</dbReference>
<dbReference type="Gene3D" id="3.10.50.40">
    <property type="match status" value="1"/>
</dbReference>
<evidence type="ECO:0000256" key="6">
    <source>
        <dbReference type="SAM" id="Phobius"/>
    </source>
</evidence>